<reference evidence="3 4" key="1">
    <citation type="submission" date="2016-10" db="EMBL/GenBank/DDBJ databases">
        <authorList>
            <person name="de Groot N.N."/>
        </authorList>
    </citation>
    <scope>NUCLEOTIDE SEQUENCE [LARGE SCALE GENOMIC DNA]</scope>
    <source>
        <strain evidence="3 4">Nm146</strain>
    </source>
</reference>
<dbReference type="Pfam" id="PF14090">
    <property type="entry name" value="HTH_39"/>
    <property type="match status" value="1"/>
</dbReference>
<feature type="compositionally biased region" description="Basic and acidic residues" evidence="1">
    <location>
        <begin position="1"/>
        <end position="13"/>
    </location>
</feature>
<feature type="region of interest" description="Disordered" evidence="1">
    <location>
        <begin position="1"/>
        <end position="27"/>
    </location>
</feature>
<feature type="domain" description="Winged helix-turn-helix" evidence="2">
    <location>
        <begin position="36"/>
        <end position="94"/>
    </location>
</feature>
<dbReference type="Proteomes" id="UP000199561">
    <property type="component" value="Unassembled WGS sequence"/>
</dbReference>
<dbReference type="AlphaFoldDB" id="A0A1I4R4W3"/>
<dbReference type="EMBL" id="FOUF01000017">
    <property type="protein sequence ID" value="SFM47289.1"/>
    <property type="molecule type" value="Genomic_DNA"/>
</dbReference>
<dbReference type="InterPro" id="IPR055245">
    <property type="entry name" value="HTH_proteobacteria"/>
</dbReference>
<protein>
    <submittedName>
        <fullName evidence="3">Helix-turn-helix domain-containing protein</fullName>
    </submittedName>
</protein>
<evidence type="ECO:0000256" key="1">
    <source>
        <dbReference type="SAM" id="MobiDB-lite"/>
    </source>
</evidence>
<accession>A0A1I4R4W3</accession>
<keyword evidence="4" id="KW-1185">Reference proteome</keyword>
<organism evidence="3 4">
    <name type="scientific">Nitrosomonas nitrosa</name>
    <dbReference type="NCBI Taxonomy" id="52442"/>
    <lineage>
        <taxon>Bacteria</taxon>
        <taxon>Pseudomonadati</taxon>
        <taxon>Pseudomonadota</taxon>
        <taxon>Betaproteobacteria</taxon>
        <taxon>Nitrosomonadales</taxon>
        <taxon>Nitrosomonadaceae</taxon>
        <taxon>Nitrosomonas</taxon>
    </lineage>
</organism>
<dbReference type="STRING" id="52442.SAMN05421880_11771"/>
<evidence type="ECO:0000313" key="4">
    <source>
        <dbReference type="Proteomes" id="UP000199561"/>
    </source>
</evidence>
<evidence type="ECO:0000259" key="2">
    <source>
        <dbReference type="Pfam" id="PF14090"/>
    </source>
</evidence>
<gene>
    <name evidence="3" type="ORF">SAMN05421880_11771</name>
</gene>
<proteinExistence type="predicted"/>
<dbReference type="RefSeq" id="WP_090669570.1">
    <property type="nucleotide sequence ID" value="NZ_FOUF01000017.1"/>
</dbReference>
<sequence length="98" mass="11481">MEKRATPNKEVARPKTQSKYYKFNSAKSQRERGLVRLRKNPATTIELRREEDIMMPAARVFELRALGHKIDTIWIEQPTECGRIHRVAQYVLVEEATV</sequence>
<evidence type="ECO:0000313" key="3">
    <source>
        <dbReference type="EMBL" id="SFM47289.1"/>
    </source>
</evidence>
<name>A0A1I4R4W3_9PROT</name>